<sequence length="585" mass="67935">MKEEKKEKIVKILEKKLKSTSRQLVQFDSEDETLQYITNAFREKLSADFVGIVFKTGEQLIVKAWSGTKSSIAGHFPLPVDQCSPNLFLSSLTHEQLSLEKNCEFTRLLQKEKVQTWFTFPLKNELNLFGFCIIGYLQRVILYEEMESVFDDFGKDLAIAVLFQREKQHKQKLQSLLIYQQAMVKETIHGNSIDEITTMLSQTLEKSVLLLDRFLRPISYKLLPDKEGLLDEYLELATYEIVQKRTSKAWIPHPALEKTLLIWTIDVGGDLFGYLVLDATNIKMDDYVRLAIDVARNIYSIQFMKQKIILDAKEQVKDSFINKLLSNPIDEIENIFQYANLFHWDINRPHFVAILSLTIQDHHLDLLEQESYKSAILEKIKLNLSNYYPEVIAVNKEGDLILISPVSSMAHSIKLYWNKMYENLKKWVRSDWNNVQVLLAIGGVTEKIEDYSVSYMQAKKCLNVVKSRFKEMGFALFDDLGAYTLLHEIDGRMVAIFVQDHIGPLLNSEGKNMDLLKTLQVYLSHNGNMTETAKELYIHRSTLQYRLEKIEDLLQVDLDNAEHRFNLNMAIKLYDLFGNELKQNL</sequence>
<reference evidence="6" key="1">
    <citation type="journal article" date="2019" name="Int. J. Syst. Evol. Microbiol.">
        <title>The Global Catalogue of Microorganisms (GCM) 10K type strain sequencing project: providing services to taxonomists for standard genome sequencing and annotation.</title>
        <authorList>
            <consortium name="The Broad Institute Genomics Platform"/>
            <consortium name="The Broad Institute Genome Sequencing Center for Infectious Disease"/>
            <person name="Wu L."/>
            <person name="Ma J."/>
        </authorList>
    </citation>
    <scope>NUCLEOTIDE SEQUENCE [LARGE SCALE GENOMIC DNA]</scope>
    <source>
        <strain evidence="6">CCUG 56331</strain>
    </source>
</reference>
<dbReference type="InterPro" id="IPR025736">
    <property type="entry name" value="PucR_C-HTH_dom"/>
</dbReference>
<dbReference type="Proteomes" id="UP001595978">
    <property type="component" value="Unassembled WGS sequence"/>
</dbReference>
<feature type="domain" description="CdaR GGDEF-like" evidence="4">
    <location>
        <begin position="334"/>
        <end position="464"/>
    </location>
</feature>
<feature type="domain" description="PucR C-terminal helix-turn-helix" evidence="3">
    <location>
        <begin position="515"/>
        <end position="572"/>
    </location>
</feature>
<dbReference type="SUPFAM" id="SSF46689">
    <property type="entry name" value="Homeodomain-like"/>
    <property type="match status" value="1"/>
</dbReference>
<protein>
    <submittedName>
        <fullName evidence="5">Helix-turn-helix domain-containing protein</fullName>
    </submittedName>
</protein>
<dbReference type="PANTHER" id="PTHR33744">
    <property type="entry name" value="CARBOHYDRATE DIACID REGULATOR"/>
    <property type="match status" value="1"/>
</dbReference>
<evidence type="ECO:0000313" key="6">
    <source>
        <dbReference type="Proteomes" id="UP001595978"/>
    </source>
</evidence>
<comment type="similarity">
    <text evidence="1">Belongs to the CdaR family.</text>
</comment>
<dbReference type="PANTHER" id="PTHR33744:SF15">
    <property type="entry name" value="CARBOHYDRATE DIACID REGULATOR"/>
    <property type="match status" value="1"/>
</dbReference>
<evidence type="ECO:0000259" key="4">
    <source>
        <dbReference type="Pfam" id="PF17853"/>
    </source>
</evidence>
<dbReference type="Gene3D" id="1.10.10.2840">
    <property type="entry name" value="PucR C-terminal helix-turn-helix domain"/>
    <property type="match status" value="1"/>
</dbReference>
<dbReference type="InterPro" id="IPR029016">
    <property type="entry name" value="GAF-like_dom_sf"/>
</dbReference>
<dbReference type="InterPro" id="IPR042070">
    <property type="entry name" value="PucR_C-HTH_sf"/>
</dbReference>
<proteinExistence type="inferred from homology"/>
<evidence type="ECO:0000256" key="2">
    <source>
        <dbReference type="SAM" id="Coils"/>
    </source>
</evidence>
<comment type="caution">
    <text evidence="5">The sequence shown here is derived from an EMBL/GenBank/DDBJ whole genome shotgun (WGS) entry which is preliminary data.</text>
</comment>
<feature type="coiled-coil region" evidence="2">
    <location>
        <begin position="3"/>
        <end position="30"/>
    </location>
</feature>
<dbReference type="EMBL" id="JBHSNQ010000173">
    <property type="protein sequence ID" value="MFC5542633.1"/>
    <property type="molecule type" value="Genomic_DNA"/>
</dbReference>
<dbReference type="InterPro" id="IPR051448">
    <property type="entry name" value="CdaR-like_regulators"/>
</dbReference>
<dbReference type="InterPro" id="IPR041522">
    <property type="entry name" value="CdaR_GGDEF"/>
</dbReference>
<dbReference type="RefSeq" id="WP_390310054.1">
    <property type="nucleotide sequence ID" value="NZ_JBHSNQ010000173.1"/>
</dbReference>
<name>A0ABW0RFF6_9BACL</name>
<organism evidence="5 6">
    <name type="scientific">Ureibacillus suwonensis</name>
    <dbReference type="NCBI Taxonomy" id="313007"/>
    <lineage>
        <taxon>Bacteria</taxon>
        <taxon>Bacillati</taxon>
        <taxon>Bacillota</taxon>
        <taxon>Bacilli</taxon>
        <taxon>Bacillales</taxon>
        <taxon>Caryophanaceae</taxon>
        <taxon>Ureibacillus</taxon>
    </lineage>
</organism>
<dbReference type="Gene3D" id="3.30.450.40">
    <property type="match status" value="1"/>
</dbReference>
<dbReference type="Pfam" id="PF17853">
    <property type="entry name" value="GGDEF_2"/>
    <property type="match status" value="1"/>
</dbReference>
<dbReference type="Pfam" id="PF13556">
    <property type="entry name" value="HTH_30"/>
    <property type="match status" value="1"/>
</dbReference>
<keyword evidence="2" id="KW-0175">Coiled coil</keyword>
<accession>A0ABW0RFF6</accession>
<keyword evidence="6" id="KW-1185">Reference proteome</keyword>
<gene>
    <name evidence="5" type="ORF">ACFPOH_13045</name>
</gene>
<evidence type="ECO:0000256" key="1">
    <source>
        <dbReference type="ARBA" id="ARBA00006754"/>
    </source>
</evidence>
<dbReference type="SUPFAM" id="SSF55781">
    <property type="entry name" value="GAF domain-like"/>
    <property type="match status" value="1"/>
</dbReference>
<evidence type="ECO:0000313" key="5">
    <source>
        <dbReference type="EMBL" id="MFC5542633.1"/>
    </source>
</evidence>
<evidence type="ECO:0000259" key="3">
    <source>
        <dbReference type="Pfam" id="PF13556"/>
    </source>
</evidence>
<dbReference type="InterPro" id="IPR009057">
    <property type="entry name" value="Homeodomain-like_sf"/>
</dbReference>